<keyword evidence="3" id="KW-1185">Reference proteome</keyword>
<dbReference type="EMBL" id="ARZA01000203">
    <property type="protein sequence ID" value="EOD00153.1"/>
    <property type="molecule type" value="Genomic_DNA"/>
</dbReference>
<gene>
    <name evidence="2" type="ORF">L21TH_1804</name>
</gene>
<comment type="caution">
    <text evidence="2">The sequence shown here is derived from an EMBL/GenBank/DDBJ whole genome shotgun (WGS) entry which is preliminary data.</text>
</comment>
<reference evidence="2 3" key="1">
    <citation type="journal article" date="2015" name="Geomicrobiol. J.">
        <title>Caldisalinibacter kiritimatiensis gen. nov., sp. nov., a moderately thermohalophilic thiosulfate-reducing bacterium from a hypersaline microbial mat.</title>
        <authorList>
            <person name="Ben Hania W."/>
            <person name="Joseph M."/>
            <person name="Fiebig A."/>
            <person name="Bunk B."/>
            <person name="Klenk H.-P."/>
            <person name="Fardeau M.-L."/>
            <person name="Spring S."/>
        </authorList>
    </citation>
    <scope>NUCLEOTIDE SEQUENCE [LARGE SCALE GENOMIC DNA]</scope>
    <source>
        <strain evidence="2 3">L21-TH-D2</strain>
    </source>
</reference>
<evidence type="ECO:0000313" key="3">
    <source>
        <dbReference type="Proteomes" id="UP000013378"/>
    </source>
</evidence>
<protein>
    <submittedName>
        <fullName evidence="2">Uncharacterized protein</fullName>
    </submittedName>
</protein>
<dbReference type="Proteomes" id="UP000013378">
    <property type="component" value="Unassembled WGS sequence"/>
</dbReference>
<evidence type="ECO:0000313" key="2">
    <source>
        <dbReference type="EMBL" id="EOD00153.1"/>
    </source>
</evidence>
<feature type="region of interest" description="Disordered" evidence="1">
    <location>
        <begin position="55"/>
        <end position="84"/>
    </location>
</feature>
<dbReference type="AlphaFoldDB" id="R1ASL4"/>
<name>R1ASL4_9FIRM</name>
<dbReference type="RefSeq" id="WP_006314499.1">
    <property type="nucleotide sequence ID" value="NZ_ARZA01000203.1"/>
</dbReference>
<organism evidence="2 3">
    <name type="scientific">Caldisalinibacter kiritimatiensis</name>
    <dbReference type="NCBI Taxonomy" id="1304284"/>
    <lineage>
        <taxon>Bacteria</taxon>
        <taxon>Bacillati</taxon>
        <taxon>Bacillota</taxon>
        <taxon>Tissierellia</taxon>
        <taxon>Tissierellales</taxon>
        <taxon>Thermohalobacteraceae</taxon>
        <taxon>Caldisalinibacter</taxon>
    </lineage>
</organism>
<accession>R1ASL4</accession>
<dbReference type="OrthoDB" id="1754972at2"/>
<proteinExistence type="predicted"/>
<evidence type="ECO:0000256" key="1">
    <source>
        <dbReference type="SAM" id="MobiDB-lite"/>
    </source>
</evidence>
<sequence length="84" mass="9820">MGDDQNSVFKARNGYEMILDTYNKEKYPVIENQTNALVFPWNMQRDVDAIDSMRFNTTTTDNTEERGIEGIPASPKNRNPREYR</sequence>